<evidence type="ECO:0000313" key="2">
    <source>
        <dbReference type="Proteomes" id="UP000034664"/>
    </source>
</evidence>
<gene>
    <name evidence="1" type="ORF">UU14_C0011G0007</name>
</gene>
<dbReference type="AlphaFoldDB" id="A0A0G0WA94"/>
<dbReference type="SUPFAM" id="SSF56281">
    <property type="entry name" value="Metallo-hydrolase/oxidoreductase"/>
    <property type="match status" value="1"/>
</dbReference>
<evidence type="ECO:0000313" key="1">
    <source>
        <dbReference type="EMBL" id="KKR72117.1"/>
    </source>
</evidence>
<dbReference type="InterPro" id="IPR036866">
    <property type="entry name" value="RibonucZ/Hydroxyglut_hydro"/>
</dbReference>
<dbReference type="PANTHER" id="PTHR39189:SF1">
    <property type="entry name" value="UPF0173 METAL-DEPENDENT HYDROLASE YTKL"/>
    <property type="match status" value="1"/>
</dbReference>
<dbReference type="Pfam" id="PF13483">
    <property type="entry name" value="Lactamase_B_3"/>
    <property type="match status" value="1"/>
</dbReference>
<keyword evidence="1" id="KW-0378">Hydrolase</keyword>
<dbReference type="PANTHER" id="PTHR39189">
    <property type="entry name" value="UPF0173 METAL-DEPENDENT HYDROLASE YTKL"/>
    <property type="match status" value="1"/>
</dbReference>
<reference evidence="1 2" key="1">
    <citation type="journal article" date="2015" name="Nature">
        <title>rRNA introns, odd ribosomes, and small enigmatic genomes across a large radiation of phyla.</title>
        <authorList>
            <person name="Brown C.T."/>
            <person name="Hug L.A."/>
            <person name="Thomas B.C."/>
            <person name="Sharon I."/>
            <person name="Castelle C.J."/>
            <person name="Singh A."/>
            <person name="Wilkins M.J."/>
            <person name="Williams K.H."/>
            <person name="Banfield J.F."/>
        </authorList>
    </citation>
    <scope>NUCLEOTIDE SEQUENCE [LARGE SCALE GENOMIC DNA]</scope>
</reference>
<sequence>MEIKYLGHSSFRIRGKDAVIVTDPFDQKMVGLTYPKTEAQVVTISHEHADHNALERVSGDLVVVRGPGEYEIRGVRIYGYRTFHDDKNGEERGVNTIYLFVLDGIRIVHCGDLGHTLSDSLLDEIGDVDILFIPIGGTYTINAKQAASVVKQIEPLIVIPMHYKVPGMTDSFSELQTVDMFAKELDKEVKTEDKLVISRDKFPEDLELVVLQNK</sequence>
<dbReference type="Proteomes" id="UP000034664">
    <property type="component" value="Unassembled WGS sequence"/>
</dbReference>
<accession>A0A0G0WA94</accession>
<dbReference type="EMBL" id="LBZM01000011">
    <property type="protein sequence ID" value="KKR72117.1"/>
    <property type="molecule type" value="Genomic_DNA"/>
</dbReference>
<organism evidence="1 2">
    <name type="scientific">Candidatus Roizmanbacteria bacterium GW2011_GWB1_40_7</name>
    <dbReference type="NCBI Taxonomy" id="1618482"/>
    <lineage>
        <taxon>Bacteria</taxon>
        <taxon>Candidatus Roizmaniibacteriota</taxon>
    </lineage>
</organism>
<comment type="caution">
    <text evidence="1">The sequence shown here is derived from an EMBL/GenBank/DDBJ whole genome shotgun (WGS) entry which is preliminary data.</text>
</comment>
<protein>
    <submittedName>
        <fullName evidence="1">Zn-dependent hydrolase of the beta-lactamase fold-like protein</fullName>
    </submittedName>
</protein>
<proteinExistence type="predicted"/>
<name>A0A0G0WA94_9BACT</name>
<dbReference type="GO" id="GO:0016787">
    <property type="term" value="F:hydrolase activity"/>
    <property type="evidence" value="ECO:0007669"/>
    <property type="project" value="UniProtKB-KW"/>
</dbReference>
<dbReference type="Gene3D" id="3.60.15.10">
    <property type="entry name" value="Ribonuclease Z/Hydroxyacylglutathione hydrolase-like"/>
    <property type="match status" value="1"/>
</dbReference>